<dbReference type="OrthoDB" id="9797709at2"/>
<comment type="caution">
    <text evidence="3">The sequence shown here is derived from an EMBL/GenBank/DDBJ whole genome shotgun (WGS) entry which is preliminary data.</text>
</comment>
<dbReference type="Proteomes" id="UP000269154">
    <property type="component" value="Unassembled WGS sequence"/>
</dbReference>
<organism evidence="3 4">
    <name type="scientific">Okeania hirsuta</name>
    <dbReference type="NCBI Taxonomy" id="1458930"/>
    <lineage>
        <taxon>Bacteria</taxon>
        <taxon>Bacillati</taxon>
        <taxon>Cyanobacteriota</taxon>
        <taxon>Cyanophyceae</taxon>
        <taxon>Oscillatoriophycideae</taxon>
        <taxon>Oscillatoriales</taxon>
        <taxon>Microcoleaceae</taxon>
        <taxon>Okeania</taxon>
    </lineage>
</organism>
<evidence type="ECO:0000256" key="1">
    <source>
        <dbReference type="ARBA" id="ARBA00038473"/>
    </source>
</evidence>
<dbReference type="SUPFAM" id="SSF56601">
    <property type="entry name" value="beta-lactamase/transpeptidase-like"/>
    <property type="match status" value="1"/>
</dbReference>
<sequence length="378" mass="41305">MTAITSNHNDLSTVVAVLYLGLIGIANANAQSPAEINSAILEFRNQIEQEVKADKNQGSISLAILKGKQTLWSGAYGFADFPNAIKADPSKIYRTGSISKTFTAFLMLQLVDEGTIQLNDPVEQYLPEIAALEGYSDSTKITFHHLASHTSGLIREPKLENAAAGPIAQWEEKVLASISKTSFKSGMDQAYSYSNIGFGILGLALSKAAGKPFMQLVEEKIFKPLHMNSSFFIVPESKMADLAIGMQSNGMGQVYEAAAREHKGRGYKVPNGGIYSTPNDLKRFMNAIMGYDGFLKPESLAAMRQGQTPEDNYGYGLSLFEDNEISTAGHGGSVAGYNCYMLFDKESQYGVIIMRNYNRGKTNLGRVSRELIKKLKSQ</sequence>
<accession>A0A3N6P5F6</accession>
<dbReference type="InterPro" id="IPR001466">
    <property type="entry name" value="Beta-lactam-related"/>
</dbReference>
<dbReference type="PANTHER" id="PTHR22935">
    <property type="entry name" value="PENICILLIN-BINDING PROTEIN"/>
    <property type="match status" value="1"/>
</dbReference>
<keyword evidence="4" id="KW-1185">Reference proteome</keyword>
<dbReference type="Gene3D" id="3.40.710.10">
    <property type="entry name" value="DD-peptidase/beta-lactamase superfamily"/>
    <property type="match status" value="1"/>
</dbReference>
<dbReference type="PANTHER" id="PTHR22935:SF95">
    <property type="entry name" value="BETA-LACTAMASE-LIKE 1-RELATED"/>
    <property type="match status" value="1"/>
</dbReference>
<name>A0A3N6P5F6_9CYAN</name>
<dbReference type="Pfam" id="PF00144">
    <property type="entry name" value="Beta-lactamase"/>
    <property type="match status" value="1"/>
</dbReference>
<feature type="domain" description="Beta-lactamase-related" evidence="2">
    <location>
        <begin position="46"/>
        <end position="360"/>
    </location>
</feature>
<reference evidence="3 4" key="1">
    <citation type="journal article" date="2018" name="ACS Chem. Biol.">
        <title>Ketoreductase domain dysfunction expands chemodiversity: malyngamide biosynthesis in the cyanobacterium Okeania hirsuta.</title>
        <authorList>
            <person name="Moss N.A."/>
            <person name="Leao T."/>
            <person name="Rankin M."/>
            <person name="McCullough T.M."/>
            <person name="Qu P."/>
            <person name="Korobeynikov A."/>
            <person name="Smith J.L."/>
            <person name="Gerwick L."/>
            <person name="Gerwick W.H."/>
        </authorList>
    </citation>
    <scope>NUCLEOTIDE SEQUENCE [LARGE SCALE GENOMIC DNA]</scope>
    <source>
        <strain evidence="3 4">PAB10Feb10-1</strain>
    </source>
</reference>
<comment type="similarity">
    <text evidence="1">Belongs to the beta-lactamase family.</text>
</comment>
<dbReference type="AlphaFoldDB" id="A0A3N6P5F6"/>
<proteinExistence type="inferred from homology"/>
<dbReference type="EMBL" id="RCBY01000493">
    <property type="protein sequence ID" value="RQH17684.1"/>
    <property type="molecule type" value="Genomic_DNA"/>
</dbReference>
<gene>
    <name evidence="3" type="ORF">D5R40_33210</name>
</gene>
<evidence type="ECO:0000313" key="4">
    <source>
        <dbReference type="Proteomes" id="UP000269154"/>
    </source>
</evidence>
<evidence type="ECO:0000259" key="2">
    <source>
        <dbReference type="Pfam" id="PF00144"/>
    </source>
</evidence>
<dbReference type="GO" id="GO:0016787">
    <property type="term" value="F:hydrolase activity"/>
    <property type="evidence" value="ECO:0007669"/>
    <property type="project" value="UniProtKB-KW"/>
</dbReference>
<protein>
    <submittedName>
        <fullName evidence="3">Class A beta-lactamase-related serine hydrolase</fullName>
    </submittedName>
</protein>
<dbReference type="InterPro" id="IPR012338">
    <property type="entry name" value="Beta-lactam/transpept-like"/>
</dbReference>
<keyword evidence="3" id="KW-0378">Hydrolase</keyword>
<evidence type="ECO:0000313" key="3">
    <source>
        <dbReference type="EMBL" id="RQH17684.1"/>
    </source>
</evidence>
<dbReference type="InterPro" id="IPR051478">
    <property type="entry name" value="Beta-lactamase-like_AB/R"/>
</dbReference>